<keyword evidence="1" id="KW-0479">Metal-binding</keyword>
<dbReference type="InterPro" id="IPR043136">
    <property type="entry name" value="B30.2/SPRY_sf"/>
</dbReference>
<sequence length="325" mass="35617">MQYMMQYTICNSPTEEESSEEAEILDNRWRILREFANKALWIFVKFCCVPSGSAAEVYSDYDENAINTGTSNIPKPLLKFHSVHGTNVALLNDGRIARRKDSFCKGLVFSNRPIGIDEIVCIRLFDVGTNWSGVLRFGVTNVDPASFRNIELPKFACPDLTSKAGWAKATERYSVEKSILHFFVNDAGEMYYGINGSNKGLFLNGINVSIPIWIIIDIYGNSVGVEFVDPGDVCVRTARNLRSRRNNTPSSSTSSRINEETANALNDRAAAPIQPVVSSSVISTNGGNAEATGSARGSPSMTSSTSANNLGIESESVRILDSDRE</sequence>
<evidence type="ECO:0000313" key="8">
    <source>
        <dbReference type="WBParaSite" id="jg19111"/>
    </source>
</evidence>
<dbReference type="Pfam" id="PF07177">
    <property type="entry name" value="Neuralized"/>
    <property type="match status" value="1"/>
</dbReference>
<evidence type="ECO:0000256" key="1">
    <source>
        <dbReference type="ARBA" id="ARBA00022723"/>
    </source>
</evidence>
<dbReference type="AlphaFoldDB" id="A0A915DGV9"/>
<dbReference type="FunFam" id="2.60.120.920:FF:000005">
    <property type="entry name" value="Putative E3 ubiquitin-protein ligase NEURL1B"/>
    <property type="match status" value="1"/>
</dbReference>
<keyword evidence="4" id="KW-0862">Zinc</keyword>
<evidence type="ECO:0000256" key="5">
    <source>
        <dbReference type="SAM" id="MobiDB-lite"/>
    </source>
</evidence>
<name>A0A915DGV9_9BILA</name>
<keyword evidence="7" id="KW-1185">Reference proteome</keyword>
<evidence type="ECO:0000256" key="2">
    <source>
        <dbReference type="ARBA" id="ARBA00022737"/>
    </source>
</evidence>
<dbReference type="SMART" id="SM00588">
    <property type="entry name" value="NEUZ"/>
    <property type="match status" value="1"/>
</dbReference>
<dbReference type="Proteomes" id="UP000887574">
    <property type="component" value="Unplaced"/>
</dbReference>
<proteinExistence type="predicted"/>
<protein>
    <submittedName>
        <fullName evidence="8">NHR domain-containing protein</fullName>
    </submittedName>
</protein>
<evidence type="ECO:0000313" key="7">
    <source>
        <dbReference type="Proteomes" id="UP000887574"/>
    </source>
</evidence>
<accession>A0A915DGV9</accession>
<keyword evidence="2" id="KW-0677">Repeat</keyword>
<feature type="compositionally biased region" description="Basic and acidic residues" evidence="5">
    <location>
        <begin position="315"/>
        <end position="325"/>
    </location>
</feature>
<dbReference type="GO" id="GO:0008270">
    <property type="term" value="F:zinc ion binding"/>
    <property type="evidence" value="ECO:0007669"/>
    <property type="project" value="UniProtKB-KW"/>
</dbReference>
<organism evidence="7 8">
    <name type="scientific">Ditylenchus dipsaci</name>
    <dbReference type="NCBI Taxonomy" id="166011"/>
    <lineage>
        <taxon>Eukaryota</taxon>
        <taxon>Metazoa</taxon>
        <taxon>Ecdysozoa</taxon>
        <taxon>Nematoda</taxon>
        <taxon>Chromadorea</taxon>
        <taxon>Rhabditida</taxon>
        <taxon>Tylenchina</taxon>
        <taxon>Tylenchomorpha</taxon>
        <taxon>Sphaerularioidea</taxon>
        <taxon>Anguinidae</taxon>
        <taxon>Anguininae</taxon>
        <taxon>Ditylenchus</taxon>
    </lineage>
</organism>
<dbReference type="Gene3D" id="2.60.120.920">
    <property type="match status" value="1"/>
</dbReference>
<feature type="region of interest" description="Disordered" evidence="5">
    <location>
        <begin position="281"/>
        <end position="325"/>
    </location>
</feature>
<evidence type="ECO:0000256" key="4">
    <source>
        <dbReference type="ARBA" id="ARBA00022833"/>
    </source>
</evidence>
<dbReference type="PANTHER" id="PTHR12429">
    <property type="entry name" value="NEURALIZED"/>
    <property type="match status" value="1"/>
</dbReference>
<dbReference type="PROSITE" id="PS51065">
    <property type="entry name" value="NHR"/>
    <property type="match status" value="1"/>
</dbReference>
<evidence type="ECO:0000259" key="6">
    <source>
        <dbReference type="PROSITE" id="PS51065"/>
    </source>
</evidence>
<feature type="compositionally biased region" description="Polar residues" evidence="5">
    <location>
        <begin position="295"/>
        <end position="311"/>
    </location>
</feature>
<dbReference type="PANTHER" id="PTHR12429:SF6">
    <property type="entry name" value="PROTEIN NEURALIZED"/>
    <property type="match status" value="1"/>
</dbReference>
<dbReference type="GO" id="GO:0061630">
    <property type="term" value="F:ubiquitin protein ligase activity"/>
    <property type="evidence" value="ECO:0007669"/>
    <property type="project" value="TreeGrafter"/>
</dbReference>
<dbReference type="WBParaSite" id="jg19111">
    <property type="protein sequence ID" value="jg19111"/>
    <property type="gene ID" value="jg19111"/>
</dbReference>
<dbReference type="InterPro" id="IPR006573">
    <property type="entry name" value="NHR_dom"/>
</dbReference>
<keyword evidence="3" id="KW-0863">Zinc-finger</keyword>
<evidence type="ECO:0000256" key="3">
    <source>
        <dbReference type="ARBA" id="ARBA00022771"/>
    </source>
</evidence>
<reference evidence="8" key="1">
    <citation type="submission" date="2022-11" db="UniProtKB">
        <authorList>
            <consortium name="WormBaseParasite"/>
        </authorList>
    </citation>
    <scope>IDENTIFICATION</scope>
</reference>
<dbReference type="InterPro" id="IPR037962">
    <property type="entry name" value="Neuralized"/>
</dbReference>
<feature type="domain" description="NHR" evidence="6">
    <location>
        <begin position="77"/>
        <end position="230"/>
    </location>
</feature>